<dbReference type="STRING" id="84035.SAMN05660742_10348"/>
<dbReference type="Gene3D" id="6.10.250.2410">
    <property type="match status" value="1"/>
</dbReference>
<dbReference type="InterPro" id="IPR003768">
    <property type="entry name" value="ScpA"/>
</dbReference>
<comment type="subcellular location">
    <subcellularLocation>
        <location evidence="3">Cytoplasm</location>
    </subcellularLocation>
    <text evidence="3">Associated with two foci at the outer edges of the nucleoid region in young cells, and at four foci within both cell halves in older cells.</text>
</comment>
<dbReference type="Gene3D" id="1.10.10.580">
    <property type="entry name" value="Structural maintenance of chromosome 1. Chain E"/>
    <property type="match status" value="1"/>
</dbReference>
<evidence type="ECO:0000256" key="1">
    <source>
        <dbReference type="ARBA" id="ARBA00022829"/>
    </source>
</evidence>
<reference evidence="4 5" key="1">
    <citation type="submission" date="2016-10" db="EMBL/GenBank/DDBJ databases">
        <authorList>
            <person name="de Groot N.N."/>
        </authorList>
    </citation>
    <scope>NUCLEOTIDE SEQUENCE [LARGE SCALE GENOMIC DNA]</scope>
    <source>
        <strain evidence="4 5">DSM 2179</strain>
    </source>
</reference>
<dbReference type="GO" id="GO:0051301">
    <property type="term" value="P:cell division"/>
    <property type="evidence" value="ECO:0007669"/>
    <property type="project" value="UniProtKB-KW"/>
</dbReference>
<dbReference type="EMBL" id="FNZK01000003">
    <property type="protein sequence ID" value="SEJ07019.1"/>
    <property type="molecule type" value="Genomic_DNA"/>
</dbReference>
<comment type="similarity">
    <text evidence="3">Belongs to the ScpA family.</text>
</comment>
<gene>
    <name evidence="3" type="primary">scpA</name>
    <name evidence="4" type="ORF">SAMN05660742_10348</name>
</gene>
<dbReference type="PANTHER" id="PTHR33969">
    <property type="entry name" value="SEGREGATION AND CONDENSATION PROTEIN A"/>
    <property type="match status" value="1"/>
</dbReference>
<evidence type="ECO:0000256" key="2">
    <source>
        <dbReference type="ARBA" id="ARBA00044777"/>
    </source>
</evidence>
<organism evidence="4 5">
    <name type="scientific">Propionispira arboris</name>
    <dbReference type="NCBI Taxonomy" id="84035"/>
    <lineage>
        <taxon>Bacteria</taxon>
        <taxon>Bacillati</taxon>
        <taxon>Bacillota</taxon>
        <taxon>Negativicutes</taxon>
        <taxon>Selenomonadales</taxon>
        <taxon>Selenomonadaceae</taxon>
        <taxon>Propionispira</taxon>
    </lineage>
</organism>
<dbReference type="RefSeq" id="WP_019553027.1">
    <property type="nucleotide sequence ID" value="NZ_FNZK01000003.1"/>
</dbReference>
<comment type="subunit">
    <text evidence="3">Component of a cohesin-like complex composed of ScpA, ScpB and the Smc homodimer, in which ScpA and ScpB bind to the head domain of Smc. The presence of the three proteins is required for the association of the complex with DNA.</text>
</comment>
<proteinExistence type="inferred from homology"/>
<keyword evidence="5" id="KW-1185">Reference proteome</keyword>
<dbReference type="Proteomes" id="UP000199662">
    <property type="component" value="Unassembled WGS sequence"/>
</dbReference>
<sequence>MLDYEIKLDAFEGPLDLLMHLIEKNKIDIYDIPIAVLTEQYIEYLDRFQEFNIEIASEFLVMAATLLQIKSRILLPKVKKTEDETDIEDELDPRQELIDRLLEYRRFKEVSEILDQLAEEQEKLFFRSPTLIPVQYLPPTNLDIQLLLEAFHSVLEANADHTSLVSREKFSVQDKMADIIFLLDKQAGTILFTDAFTRSGTKNEFITTFLALLELMKLKTVTIKQTQPFSPIYINRRSEE</sequence>
<dbReference type="GO" id="GO:0006260">
    <property type="term" value="P:DNA replication"/>
    <property type="evidence" value="ECO:0007669"/>
    <property type="project" value="UniProtKB-UniRule"/>
</dbReference>
<dbReference type="InterPro" id="IPR023093">
    <property type="entry name" value="ScpA-like_C"/>
</dbReference>
<keyword evidence="3" id="KW-0132">Cell division</keyword>
<dbReference type="PANTHER" id="PTHR33969:SF2">
    <property type="entry name" value="SEGREGATION AND CONDENSATION PROTEIN A"/>
    <property type="match status" value="1"/>
</dbReference>
<keyword evidence="3" id="KW-0963">Cytoplasm</keyword>
<comment type="function">
    <text evidence="3">Participates in chromosomal partition during cell division. May act via the formation of a condensin-like complex containing Smc and ScpB that pull DNA away from mid-cell into both cell halves.</text>
</comment>
<keyword evidence="3" id="KW-0131">Cell cycle</keyword>
<keyword evidence="1 3" id="KW-0159">Chromosome partition</keyword>
<name>A0A1H6VQV6_9FIRM</name>
<dbReference type="GO" id="GO:0005737">
    <property type="term" value="C:cytoplasm"/>
    <property type="evidence" value="ECO:0007669"/>
    <property type="project" value="UniProtKB-SubCell"/>
</dbReference>
<dbReference type="HAMAP" id="MF_01805">
    <property type="entry name" value="ScpA"/>
    <property type="match status" value="1"/>
</dbReference>
<dbReference type="AlphaFoldDB" id="A0A1H6VQV6"/>
<dbReference type="Pfam" id="PF02616">
    <property type="entry name" value="SMC_ScpA"/>
    <property type="match status" value="1"/>
</dbReference>
<evidence type="ECO:0000313" key="4">
    <source>
        <dbReference type="EMBL" id="SEJ07019.1"/>
    </source>
</evidence>
<accession>A0A1H6VQV6</accession>
<evidence type="ECO:0000313" key="5">
    <source>
        <dbReference type="Proteomes" id="UP000199662"/>
    </source>
</evidence>
<evidence type="ECO:0000256" key="3">
    <source>
        <dbReference type="HAMAP-Rule" id="MF_01805"/>
    </source>
</evidence>
<protein>
    <recommendedName>
        <fullName evidence="2 3">Segregation and condensation protein A</fullName>
    </recommendedName>
</protein>
<dbReference type="GO" id="GO:0007059">
    <property type="term" value="P:chromosome segregation"/>
    <property type="evidence" value="ECO:0007669"/>
    <property type="project" value="UniProtKB-UniRule"/>
</dbReference>